<dbReference type="CDD" id="cd00609">
    <property type="entry name" value="AAT_like"/>
    <property type="match status" value="1"/>
</dbReference>
<evidence type="ECO:0000256" key="1">
    <source>
        <dbReference type="ARBA" id="ARBA00022898"/>
    </source>
</evidence>
<dbReference type="Proteomes" id="UP000321907">
    <property type="component" value="Unassembled WGS sequence"/>
</dbReference>
<dbReference type="Pfam" id="PF00155">
    <property type="entry name" value="Aminotran_1_2"/>
    <property type="match status" value="1"/>
</dbReference>
<name>A0A5C7FVT2_9BACT</name>
<dbReference type="PRINTS" id="PR00753">
    <property type="entry name" value="ACCSYNTHASE"/>
</dbReference>
<dbReference type="InterPro" id="IPR004838">
    <property type="entry name" value="NHTrfase_class1_PyrdxlP-BS"/>
</dbReference>
<dbReference type="Gene3D" id="3.40.640.10">
    <property type="entry name" value="Type I PLP-dependent aspartate aminotransferase-like (Major domain)"/>
    <property type="match status" value="1"/>
</dbReference>
<dbReference type="Gene3D" id="3.90.1150.10">
    <property type="entry name" value="Aspartate Aminotransferase, domain 1"/>
    <property type="match status" value="1"/>
</dbReference>
<keyword evidence="1" id="KW-0663">Pyridoxal phosphate</keyword>
<dbReference type="PROSITE" id="PS00105">
    <property type="entry name" value="AA_TRANSFER_CLASS_1"/>
    <property type="match status" value="1"/>
</dbReference>
<dbReference type="InterPro" id="IPR004839">
    <property type="entry name" value="Aminotransferase_I/II_large"/>
</dbReference>
<accession>A0A5C7FVT2</accession>
<reference evidence="4 5" key="1">
    <citation type="submission" date="2019-08" db="EMBL/GenBank/DDBJ databases">
        <title>Lewinella sp. strain SSH13 Genome sequencing and assembly.</title>
        <authorList>
            <person name="Kim I."/>
        </authorList>
    </citation>
    <scope>NUCLEOTIDE SEQUENCE [LARGE SCALE GENOMIC DNA]</scope>
    <source>
        <strain evidence="4 5">SSH13</strain>
    </source>
</reference>
<keyword evidence="5" id="KW-1185">Reference proteome</keyword>
<dbReference type="InterPro" id="IPR015424">
    <property type="entry name" value="PyrdxlP-dep_Trfase"/>
</dbReference>
<dbReference type="InterPro" id="IPR015421">
    <property type="entry name" value="PyrdxlP-dep_Trfase_major"/>
</dbReference>
<protein>
    <recommendedName>
        <fullName evidence="2">Aminotransferase</fullName>
        <ecNumber evidence="2">2.6.1.-</ecNumber>
    </recommendedName>
</protein>
<dbReference type="PANTHER" id="PTHR43795:SF39">
    <property type="entry name" value="AMINOTRANSFERASE CLASS I_CLASSII DOMAIN-CONTAINING PROTEIN"/>
    <property type="match status" value="1"/>
</dbReference>
<dbReference type="OrthoDB" id="1489696at2"/>
<comment type="cofactor">
    <cofactor evidence="2">
        <name>pyridoxal 5'-phosphate</name>
        <dbReference type="ChEBI" id="CHEBI:597326"/>
    </cofactor>
</comment>
<evidence type="ECO:0000259" key="3">
    <source>
        <dbReference type="Pfam" id="PF00155"/>
    </source>
</evidence>
<comment type="similarity">
    <text evidence="2">Belongs to the class-I pyridoxal-phosphate-dependent aminotransferase family.</text>
</comment>
<dbReference type="EC" id="2.6.1.-" evidence="2"/>
<dbReference type="EMBL" id="VOXD01000018">
    <property type="protein sequence ID" value="TXF88932.1"/>
    <property type="molecule type" value="Genomic_DNA"/>
</dbReference>
<keyword evidence="2 4" id="KW-0808">Transferase</keyword>
<comment type="caution">
    <text evidence="4">The sequence shown here is derived from an EMBL/GenBank/DDBJ whole genome shotgun (WGS) entry which is preliminary data.</text>
</comment>
<dbReference type="RefSeq" id="WP_147931140.1">
    <property type="nucleotide sequence ID" value="NZ_VOXD01000018.1"/>
</dbReference>
<dbReference type="GO" id="GO:0006520">
    <property type="term" value="P:amino acid metabolic process"/>
    <property type="evidence" value="ECO:0007669"/>
    <property type="project" value="TreeGrafter"/>
</dbReference>
<organism evidence="4 5">
    <name type="scientific">Neolewinella aurantiaca</name>
    <dbReference type="NCBI Taxonomy" id="2602767"/>
    <lineage>
        <taxon>Bacteria</taxon>
        <taxon>Pseudomonadati</taxon>
        <taxon>Bacteroidota</taxon>
        <taxon>Saprospiria</taxon>
        <taxon>Saprospirales</taxon>
        <taxon>Lewinellaceae</taxon>
        <taxon>Neolewinella</taxon>
    </lineage>
</organism>
<gene>
    <name evidence="4" type="ORF">FUA23_12810</name>
</gene>
<keyword evidence="2 4" id="KW-0032">Aminotransferase</keyword>
<sequence length="436" mass="49455">MSLSQRGKSAANQPLRADLDAFYEAMDDKYDAQDNPEGKFTLTIAENCLSWPQLRDKFRRIQAENETPGWVASYTSILGAPELREAAAAFLQRHFSGCPLNPERLGVAAGAAAIIEMTALLLGDPGDVAVIPGPAYMAYTPDIGAKAGMERYDLQHQPTAGEPDSRFRFPTYFQHTTADLDRAYAELGNRFRVLILTQPNNPTGQVFTESQILAFADWCEAHKVHLVVNEIYGLSLIDQDHEDLIDDYGERRWFTSVLPLLESRKSEYFHWWYSFSKDFGISGFRMGMIYSHNEQMLEAWGNIGSTSMASNHSQWLVQRMLEDEDWVREYISDNSRRLTESYALVVRTLRAANIAYAPAAGSLFVWFDLSNFLRADTAEAEMELWQRVYDETGILLTSPVGQGSPERGWYRMVYSCVSYAELEVAMERLKSFLQQA</sequence>
<evidence type="ECO:0000313" key="4">
    <source>
        <dbReference type="EMBL" id="TXF88932.1"/>
    </source>
</evidence>
<dbReference type="SUPFAM" id="SSF53383">
    <property type="entry name" value="PLP-dependent transferases"/>
    <property type="match status" value="1"/>
</dbReference>
<feature type="domain" description="Aminotransferase class I/classII large" evidence="3">
    <location>
        <begin position="64"/>
        <end position="429"/>
    </location>
</feature>
<evidence type="ECO:0000256" key="2">
    <source>
        <dbReference type="RuleBase" id="RU000481"/>
    </source>
</evidence>
<dbReference type="InterPro" id="IPR050478">
    <property type="entry name" value="Ethylene_sulfur-biosynth"/>
</dbReference>
<dbReference type="AlphaFoldDB" id="A0A5C7FVT2"/>
<evidence type="ECO:0000313" key="5">
    <source>
        <dbReference type="Proteomes" id="UP000321907"/>
    </source>
</evidence>
<dbReference type="InterPro" id="IPR015422">
    <property type="entry name" value="PyrdxlP-dep_Trfase_small"/>
</dbReference>
<dbReference type="GO" id="GO:0030170">
    <property type="term" value="F:pyridoxal phosphate binding"/>
    <property type="evidence" value="ECO:0007669"/>
    <property type="project" value="InterPro"/>
</dbReference>
<dbReference type="PANTHER" id="PTHR43795">
    <property type="entry name" value="BIFUNCTIONAL ASPARTATE AMINOTRANSFERASE AND GLUTAMATE/ASPARTATE-PREPHENATE AMINOTRANSFERASE-RELATED"/>
    <property type="match status" value="1"/>
</dbReference>
<dbReference type="GO" id="GO:0008483">
    <property type="term" value="F:transaminase activity"/>
    <property type="evidence" value="ECO:0007669"/>
    <property type="project" value="UniProtKB-KW"/>
</dbReference>
<proteinExistence type="inferred from homology"/>